<evidence type="ECO:0000256" key="1">
    <source>
        <dbReference type="SAM" id="Phobius"/>
    </source>
</evidence>
<keyword evidence="1" id="KW-0812">Transmembrane</keyword>
<accession>A0A0G1U3N9</accession>
<dbReference type="EMBL" id="LCOY01000003">
    <property type="protein sequence ID" value="KKU88687.1"/>
    <property type="molecule type" value="Genomic_DNA"/>
</dbReference>
<sequence>MSIQIGVQIRKFCRFVVFLAVISTLATGIFFIQSKVFEIQTIEVAASGVSVILDEKKMTNNLLFFSPEKIRRMLLDENILLADVRFTKKYPHTLIVEPVLRTPVGRLTTQTGIVVLVQSLRFAEAVGGQEVISSITARDGPSLVATIGETDILFTQDVEVETVATTLQTLLTGFRIKGSLPKTIDLRFDKPIVTF</sequence>
<keyword evidence="1" id="KW-1133">Transmembrane helix</keyword>
<evidence type="ECO:0000313" key="3">
    <source>
        <dbReference type="Proteomes" id="UP000034739"/>
    </source>
</evidence>
<comment type="caution">
    <text evidence="2">The sequence shown here is derived from an EMBL/GenBank/DDBJ whole genome shotgun (WGS) entry which is preliminary data.</text>
</comment>
<dbReference type="AlphaFoldDB" id="A0A0G1U3N9"/>
<name>A0A0G1U3N9_9BACT</name>
<reference evidence="2 3" key="1">
    <citation type="journal article" date="2015" name="Nature">
        <title>rRNA introns, odd ribosomes, and small enigmatic genomes across a large radiation of phyla.</title>
        <authorList>
            <person name="Brown C.T."/>
            <person name="Hug L.A."/>
            <person name="Thomas B.C."/>
            <person name="Sharon I."/>
            <person name="Castelle C.J."/>
            <person name="Singh A."/>
            <person name="Wilkins M.J."/>
            <person name="Williams K.H."/>
            <person name="Banfield J.F."/>
        </authorList>
    </citation>
    <scope>NUCLEOTIDE SEQUENCE [LARGE SCALE GENOMIC DNA]</scope>
</reference>
<keyword evidence="1" id="KW-0472">Membrane</keyword>
<organism evidence="2 3">
    <name type="scientific">Candidatus Gottesmanbacteria bacterium GW2011_GWA2_47_9</name>
    <dbReference type="NCBI Taxonomy" id="1618445"/>
    <lineage>
        <taxon>Bacteria</taxon>
        <taxon>Candidatus Gottesmaniibacteriota</taxon>
    </lineage>
</organism>
<proteinExistence type="predicted"/>
<evidence type="ECO:0000313" key="2">
    <source>
        <dbReference type="EMBL" id="KKU88687.1"/>
    </source>
</evidence>
<feature type="transmembrane region" description="Helical" evidence="1">
    <location>
        <begin position="12"/>
        <end position="32"/>
    </location>
</feature>
<gene>
    <name evidence="2" type="ORF">UY16_C0003G0029</name>
</gene>
<dbReference type="Proteomes" id="UP000034739">
    <property type="component" value="Unassembled WGS sequence"/>
</dbReference>
<evidence type="ECO:0008006" key="4">
    <source>
        <dbReference type="Google" id="ProtNLM"/>
    </source>
</evidence>
<protein>
    <recommendedName>
        <fullName evidence="4">POTRA domain-containing protein</fullName>
    </recommendedName>
</protein>